<reference evidence="1" key="1">
    <citation type="submission" date="2022-04" db="EMBL/GenBank/DDBJ databases">
        <title>Chromosome-scale genome assembly of Holotrichia oblita Faldermann.</title>
        <authorList>
            <person name="Rongchong L."/>
        </authorList>
    </citation>
    <scope>NUCLEOTIDE SEQUENCE</scope>
    <source>
        <strain evidence="1">81SQS9</strain>
    </source>
</reference>
<dbReference type="Proteomes" id="UP001056778">
    <property type="component" value="Chromosome 4"/>
</dbReference>
<keyword evidence="2" id="KW-1185">Reference proteome</keyword>
<gene>
    <name evidence="1" type="ORF">MML48_4g00019334</name>
</gene>
<evidence type="ECO:0000313" key="2">
    <source>
        <dbReference type="Proteomes" id="UP001056778"/>
    </source>
</evidence>
<comment type="caution">
    <text evidence="1">The sequence shown here is derived from an EMBL/GenBank/DDBJ whole genome shotgun (WGS) entry which is preliminary data.</text>
</comment>
<evidence type="ECO:0000313" key="1">
    <source>
        <dbReference type="EMBL" id="KAI4462770.1"/>
    </source>
</evidence>
<sequence>MNARLEESYEENRYVGGMERVSYVVREARRKALEKKTPPVIYLNAGDVYTDVVWRHPFSKKIGIELLNVLMPDAACFGSHDLDYGLELIRPFVSQIKFPVLAANLHFTNSTSMTGIVKPSIALSINGVKVGIIGYISPHNHLLYKQVNIILEDEIEAVKREAEKMVTNHVEIIIALGHSGIDVDMAIAQNVHDIDIVIGGLTNTFLWNGKKPHTEEPRSTYPIEVVHSSGKKTLVATTYGFTKYMGKLLVRYNDHFRLTYYKGTPIFLDESISKDLVVTRLLSTYSAPLKKIHDDSDIFGKSIVYLSADDVRDEESNLGNFIADAFVEFMALRHQKPNAWTDAPIALVNAGAIRKSVPTCKRKPNLTRKMLSEVLPFRQRIVAVNLLGAVLLETLENAVRSTGETRGGEFLQVSGIRVTYDFSKPVGQRVLTAKAYCDFCSYPVYEHINPNKPYSVLVNTFLANAGDGHMTLKKKSLSLKPIHAYELDIISEVLKLYDYIRPEREERILYANHYRRPRSSIACQHRSLFIIFVLGFALM</sequence>
<accession>A0ACB9T7G0</accession>
<name>A0ACB9T7G0_HOLOL</name>
<proteinExistence type="predicted"/>
<organism evidence="1 2">
    <name type="scientific">Holotrichia oblita</name>
    <name type="common">Chafer beetle</name>
    <dbReference type="NCBI Taxonomy" id="644536"/>
    <lineage>
        <taxon>Eukaryota</taxon>
        <taxon>Metazoa</taxon>
        <taxon>Ecdysozoa</taxon>
        <taxon>Arthropoda</taxon>
        <taxon>Hexapoda</taxon>
        <taxon>Insecta</taxon>
        <taxon>Pterygota</taxon>
        <taxon>Neoptera</taxon>
        <taxon>Endopterygota</taxon>
        <taxon>Coleoptera</taxon>
        <taxon>Polyphaga</taxon>
        <taxon>Scarabaeiformia</taxon>
        <taxon>Scarabaeidae</taxon>
        <taxon>Melolonthinae</taxon>
        <taxon>Holotrichia</taxon>
    </lineage>
</organism>
<dbReference type="EMBL" id="CM043018">
    <property type="protein sequence ID" value="KAI4462770.1"/>
    <property type="molecule type" value="Genomic_DNA"/>
</dbReference>
<protein>
    <submittedName>
        <fullName evidence="1">Nucleotidase-related</fullName>
    </submittedName>
</protein>